<dbReference type="Pfam" id="PF04350">
    <property type="entry name" value="PilO"/>
    <property type="match status" value="1"/>
</dbReference>
<feature type="transmembrane region" description="Helical" evidence="1">
    <location>
        <begin position="21"/>
        <end position="40"/>
    </location>
</feature>
<evidence type="ECO:0000313" key="2">
    <source>
        <dbReference type="EMBL" id="MBC5849368.1"/>
    </source>
</evidence>
<sequence length="216" mass="24901">MSQYWQTLSHLFAERKTSEKGLISLCGLVIIVLSIQTWLVDPLLAQHQMQTNRLMSLQTHQQSMQNTIQQLQHQLSTNPDADIDIELAQLQAYHHQLTEQLAEKVGSLVSPSQMASLLQEVLEKSQRLKLESLISLPAEPIVLQEPVVGAERYFVHPVRIELTGNYFAIRDYLQALENLPVRYYWRRFHYQVGEHPQARLLLEVYTLGTQKEFIGG</sequence>
<keyword evidence="1" id="KW-0472">Membrane</keyword>
<organism evidence="2 3">
    <name type="scientific">Vibrio metschnikovii</name>
    <dbReference type="NCBI Taxonomy" id="28172"/>
    <lineage>
        <taxon>Bacteria</taxon>
        <taxon>Pseudomonadati</taxon>
        <taxon>Pseudomonadota</taxon>
        <taxon>Gammaproteobacteria</taxon>
        <taxon>Vibrionales</taxon>
        <taxon>Vibrionaceae</taxon>
        <taxon>Vibrio</taxon>
    </lineage>
</organism>
<dbReference type="GO" id="GO:0043683">
    <property type="term" value="P:type IV pilus assembly"/>
    <property type="evidence" value="ECO:0007669"/>
    <property type="project" value="InterPro"/>
</dbReference>
<evidence type="ECO:0000256" key="1">
    <source>
        <dbReference type="SAM" id="Phobius"/>
    </source>
</evidence>
<name>A0A9X0R5Q5_VIBME</name>
<dbReference type="GO" id="GO:0043107">
    <property type="term" value="P:type IV pilus-dependent motility"/>
    <property type="evidence" value="ECO:0007669"/>
    <property type="project" value="InterPro"/>
</dbReference>
<proteinExistence type="predicted"/>
<protein>
    <submittedName>
        <fullName evidence="2">Type 4a pilus biogenesis protein PilO</fullName>
    </submittedName>
</protein>
<comment type="caution">
    <text evidence="2">The sequence shown here is derived from an EMBL/GenBank/DDBJ whole genome shotgun (WGS) entry which is preliminary data.</text>
</comment>
<dbReference type="RefSeq" id="WP_186460789.1">
    <property type="nucleotide sequence ID" value="NZ_CAWQCN010000003.1"/>
</dbReference>
<accession>A0A9X0R5Q5</accession>
<keyword evidence="3" id="KW-1185">Reference proteome</keyword>
<keyword evidence="1" id="KW-1133">Transmembrane helix</keyword>
<dbReference type="EMBL" id="JACRUP010000001">
    <property type="protein sequence ID" value="MBC5849368.1"/>
    <property type="molecule type" value="Genomic_DNA"/>
</dbReference>
<dbReference type="InterPro" id="IPR007445">
    <property type="entry name" value="PilO"/>
</dbReference>
<dbReference type="Proteomes" id="UP000615796">
    <property type="component" value="Unassembled WGS sequence"/>
</dbReference>
<gene>
    <name evidence="2" type="primary">pilO</name>
    <name evidence="2" type="ORF">H8Q88_00070</name>
</gene>
<evidence type="ECO:0000313" key="3">
    <source>
        <dbReference type="Proteomes" id="UP000615796"/>
    </source>
</evidence>
<keyword evidence="1" id="KW-0812">Transmembrane</keyword>
<dbReference type="AlphaFoldDB" id="A0A9X0R5Q5"/>
<reference evidence="2" key="1">
    <citation type="submission" date="2020-08" db="EMBL/GenBank/DDBJ databases">
        <title>Genome Sequencing and Pan-Genome Analysis of Migratory bird Vibrio Strains, Inner Mongolia.</title>
        <authorList>
            <person name="Zheng L."/>
        </authorList>
    </citation>
    <scope>NUCLEOTIDE SEQUENCE</scope>
    <source>
        <strain evidence="2">M13F</strain>
    </source>
</reference>